<dbReference type="PANTHER" id="PTHR11533:SF174">
    <property type="entry name" value="PUROMYCIN-SENSITIVE AMINOPEPTIDASE-RELATED"/>
    <property type="match status" value="1"/>
</dbReference>
<protein>
    <recommendedName>
        <fullName evidence="1">Peptidase M1 membrane alanine aminopeptidase domain-containing protein</fullName>
    </recommendedName>
</protein>
<dbReference type="Pfam" id="PF01433">
    <property type="entry name" value="Peptidase_M1"/>
    <property type="match status" value="2"/>
</dbReference>
<dbReference type="Gene3D" id="3.30.2010.30">
    <property type="match status" value="1"/>
</dbReference>
<dbReference type="AlphaFoldDB" id="A0A816FEI1"/>
<dbReference type="GO" id="GO:0005615">
    <property type="term" value="C:extracellular space"/>
    <property type="evidence" value="ECO:0007669"/>
    <property type="project" value="TreeGrafter"/>
</dbReference>
<dbReference type="GO" id="GO:0070006">
    <property type="term" value="F:metalloaminopeptidase activity"/>
    <property type="evidence" value="ECO:0007669"/>
    <property type="project" value="TreeGrafter"/>
</dbReference>
<dbReference type="PANTHER" id="PTHR11533">
    <property type="entry name" value="PROTEASE M1 ZINC METALLOPROTEASE"/>
    <property type="match status" value="1"/>
</dbReference>
<reference evidence="3" key="1">
    <citation type="submission" date="2021-02" db="EMBL/GenBank/DDBJ databases">
        <authorList>
            <person name="Nowell W R."/>
        </authorList>
    </citation>
    <scope>NUCLEOTIDE SEQUENCE</scope>
</reference>
<dbReference type="InterPro" id="IPR027268">
    <property type="entry name" value="Peptidase_M4/M1_CTD_sf"/>
</dbReference>
<keyword evidence="4" id="KW-1185">Reference proteome</keyword>
<dbReference type="GO" id="GO:0006508">
    <property type="term" value="P:proteolysis"/>
    <property type="evidence" value="ECO:0007669"/>
    <property type="project" value="TreeGrafter"/>
</dbReference>
<dbReference type="OrthoDB" id="6020861at2759"/>
<name>A0A816FEI1_9BILA</name>
<dbReference type="InterPro" id="IPR014782">
    <property type="entry name" value="Peptidase_M1_dom"/>
</dbReference>
<dbReference type="SUPFAM" id="SSF55486">
    <property type="entry name" value="Metalloproteases ('zincins'), catalytic domain"/>
    <property type="match status" value="1"/>
</dbReference>
<dbReference type="Gene3D" id="1.25.50.20">
    <property type="match status" value="1"/>
</dbReference>
<evidence type="ECO:0000313" key="2">
    <source>
        <dbReference type="EMBL" id="CAF1549163.1"/>
    </source>
</evidence>
<dbReference type="GO" id="GO:0043171">
    <property type="term" value="P:peptide catabolic process"/>
    <property type="evidence" value="ECO:0007669"/>
    <property type="project" value="TreeGrafter"/>
</dbReference>
<dbReference type="GO" id="GO:0008270">
    <property type="term" value="F:zinc ion binding"/>
    <property type="evidence" value="ECO:0007669"/>
    <property type="project" value="InterPro"/>
</dbReference>
<organism evidence="3 4">
    <name type="scientific">Adineta steineri</name>
    <dbReference type="NCBI Taxonomy" id="433720"/>
    <lineage>
        <taxon>Eukaryota</taxon>
        <taxon>Metazoa</taxon>
        <taxon>Spiralia</taxon>
        <taxon>Gnathifera</taxon>
        <taxon>Rotifera</taxon>
        <taxon>Eurotatoria</taxon>
        <taxon>Bdelloidea</taxon>
        <taxon>Adinetida</taxon>
        <taxon>Adinetidae</taxon>
        <taxon>Adineta</taxon>
    </lineage>
</organism>
<feature type="domain" description="Peptidase M1 membrane alanine aminopeptidase" evidence="1">
    <location>
        <begin position="12"/>
        <end position="53"/>
    </location>
</feature>
<dbReference type="EMBL" id="CAJNOI010004608">
    <property type="protein sequence ID" value="CAF1549163.1"/>
    <property type="molecule type" value="Genomic_DNA"/>
</dbReference>
<proteinExistence type="predicted"/>
<dbReference type="Gene3D" id="1.10.390.10">
    <property type="entry name" value="Neutral Protease Domain 2"/>
    <property type="match status" value="1"/>
</dbReference>
<evidence type="ECO:0000313" key="3">
    <source>
        <dbReference type="EMBL" id="CAF1660502.1"/>
    </source>
</evidence>
<feature type="domain" description="Peptidase M1 membrane alanine aminopeptidase" evidence="1">
    <location>
        <begin position="54"/>
        <end position="123"/>
    </location>
</feature>
<dbReference type="GO" id="GO:0042277">
    <property type="term" value="F:peptide binding"/>
    <property type="evidence" value="ECO:0007669"/>
    <property type="project" value="TreeGrafter"/>
</dbReference>
<dbReference type="Proteomes" id="UP000663832">
    <property type="component" value="Unassembled WGS sequence"/>
</dbReference>
<dbReference type="Proteomes" id="UP000663877">
    <property type="component" value="Unassembled WGS sequence"/>
</dbReference>
<dbReference type="InterPro" id="IPR050344">
    <property type="entry name" value="Peptidase_M1_aminopeptidases"/>
</dbReference>
<accession>A0A816FEI1</accession>
<dbReference type="GO" id="GO:0016020">
    <property type="term" value="C:membrane"/>
    <property type="evidence" value="ECO:0007669"/>
    <property type="project" value="TreeGrafter"/>
</dbReference>
<evidence type="ECO:0000313" key="4">
    <source>
        <dbReference type="Proteomes" id="UP000663832"/>
    </source>
</evidence>
<dbReference type="GO" id="GO:0005737">
    <property type="term" value="C:cytoplasm"/>
    <property type="evidence" value="ECO:0007669"/>
    <property type="project" value="TreeGrafter"/>
</dbReference>
<gene>
    <name evidence="2" type="ORF">BJG266_LOCUS46109</name>
    <name evidence="3" type="ORF">QVE165_LOCUS63135</name>
</gene>
<sequence length="202" mass="23165">MRVYTQVGKKQHADQIAIPDFASRAMENWGLITYREIALLIDPTFSSMSARQRLNEGFARWIQYLAVDRFYLERDVLSQFLVLDALKSSHPIEIPIGHPSQIGEIFDIISYAKGSSVIRIMGKSGDQAIIDEAKNRFQQYINGNLIDPNIRPAVYVVVSHYGDENSASSRVGRDIVWKFLQKNWTKLVERFGENSVFLMQFC</sequence>
<comment type="caution">
    <text evidence="3">The sequence shown here is derived from an EMBL/GenBank/DDBJ whole genome shotgun (WGS) entry which is preliminary data.</text>
</comment>
<dbReference type="EMBL" id="CAJNOM010005000">
    <property type="protein sequence ID" value="CAF1660502.1"/>
    <property type="molecule type" value="Genomic_DNA"/>
</dbReference>
<evidence type="ECO:0000259" key="1">
    <source>
        <dbReference type="Pfam" id="PF01433"/>
    </source>
</evidence>